<evidence type="ECO:0000313" key="3">
    <source>
        <dbReference type="Proteomes" id="UP000633263"/>
    </source>
</evidence>
<evidence type="ECO:0008006" key="4">
    <source>
        <dbReference type="Google" id="ProtNLM"/>
    </source>
</evidence>
<keyword evidence="1" id="KW-1133">Transmembrane helix</keyword>
<evidence type="ECO:0000256" key="1">
    <source>
        <dbReference type="SAM" id="Phobius"/>
    </source>
</evidence>
<proteinExistence type="predicted"/>
<name>A0ABQ2CN99_9GAMM</name>
<keyword evidence="1" id="KW-0472">Membrane</keyword>
<feature type="transmembrane region" description="Helical" evidence="1">
    <location>
        <begin position="32"/>
        <end position="50"/>
    </location>
</feature>
<accession>A0ABQ2CN99</accession>
<dbReference type="Proteomes" id="UP000633263">
    <property type="component" value="Unassembled WGS sequence"/>
</dbReference>
<protein>
    <recommendedName>
        <fullName evidence="4">MFS transporter</fullName>
    </recommendedName>
</protein>
<evidence type="ECO:0000313" key="2">
    <source>
        <dbReference type="EMBL" id="GGI93825.1"/>
    </source>
</evidence>
<dbReference type="EMBL" id="BMNN01000001">
    <property type="protein sequence ID" value="GGI93825.1"/>
    <property type="molecule type" value="Genomic_DNA"/>
</dbReference>
<organism evidence="2 3">
    <name type="scientific">Halopseudomonas pertucinogena</name>
    <dbReference type="NCBI Taxonomy" id="86175"/>
    <lineage>
        <taxon>Bacteria</taxon>
        <taxon>Pseudomonadati</taxon>
        <taxon>Pseudomonadota</taxon>
        <taxon>Gammaproteobacteria</taxon>
        <taxon>Pseudomonadales</taxon>
        <taxon>Pseudomonadaceae</taxon>
        <taxon>Halopseudomonas</taxon>
    </lineage>
</organism>
<reference evidence="3" key="1">
    <citation type="journal article" date="2019" name="Int. J. Syst. Evol. Microbiol.">
        <title>The Global Catalogue of Microorganisms (GCM) 10K type strain sequencing project: providing services to taxonomists for standard genome sequencing and annotation.</title>
        <authorList>
            <consortium name="The Broad Institute Genomics Platform"/>
            <consortium name="The Broad Institute Genome Sequencing Center for Infectious Disease"/>
            <person name="Wu L."/>
            <person name="Ma J."/>
        </authorList>
    </citation>
    <scope>NUCLEOTIDE SEQUENCE [LARGE SCALE GENOMIC DNA]</scope>
    <source>
        <strain evidence="3">JCM 11590</strain>
    </source>
</reference>
<sequence length="329" mass="36840">MEALLIPAGAILLAMGWIWLVAVTMRRSVSRMVLALLFGPLTLLMRGMGYPVPPRLLMLIGVLALVSGSFWLQHQHPDRADQLIAGDWLVEPAAGGTLRGTIMGQPFNPDSITWRGDDLLLEESPDGRTRRSLTIRFGNARELLLQPSVERLPEDDGAWPELILRWHTGALAEPGLRRVTGDYSLSLDLTRVGDDQVEGRIHLHLPTSYSTWLTGAFRLTTAPDWMSEREQTERLVLQAVPSVAPENPRPMPASPAWRELSLLALLDEPDLFSGAQIRLTTWTGRVHQGVFRQLSPEQRIVLSLPRGANQVELHFHPLDIRLIEEAVRR</sequence>
<feature type="transmembrane region" description="Helical" evidence="1">
    <location>
        <begin position="6"/>
        <end position="25"/>
    </location>
</feature>
<keyword evidence="3" id="KW-1185">Reference proteome</keyword>
<comment type="caution">
    <text evidence="2">The sequence shown here is derived from an EMBL/GenBank/DDBJ whole genome shotgun (WGS) entry which is preliminary data.</text>
</comment>
<dbReference type="RefSeq" id="WP_188635261.1">
    <property type="nucleotide sequence ID" value="NZ_BMNN01000001.1"/>
</dbReference>
<gene>
    <name evidence="2" type="ORF">GCM10009083_07880</name>
</gene>
<keyword evidence="1" id="KW-0812">Transmembrane</keyword>